<dbReference type="InterPro" id="IPR028082">
    <property type="entry name" value="Peripla_BP_I"/>
</dbReference>
<dbReference type="Pfam" id="PF13407">
    <property type="entry name" value="Peripla_BP_4"/>
    <property type="match status" value="1"/>
</dbReference>
<sequence length="389" mass="39289">MHLKKRLGIVAVGLTILTVSACSSGTVGEAEGSTGDATAASTDYSSIIPSGDIVAASKEIVETSLTASEGFTPPSTGAEAQKPGAKIAYVAADLTDGGPNGVGVGLAEAAAVIGWTVDVYDGQGTAQGHTDAINNAIASIPDAIILGSVDAIEQASTIKAATAAGIPVFGWHSNAEPGPGEGLETNISTDPLQVAQLAAAYAVADSDGTAGAVIFTDSQYAVAIAKSDAMKAYLEACTGCSVLSVEDSPISATAQRMPGLISSLLQENGDKLTYLLGINGNYFTGAAPALQSAGKDPAGPPNGIAAGNGDAAELQRIRTGQYQKATVAEPLYLQAWQLIDAVNDSLAGTEIPDFVAAPGLIDASNVPQTGDVFDPESGYRDVYREIWGK</sequence>
<protein>
    <submittedName>
        <fullName evidence="6">Sugar ABC transporter substrate-binding protein</fullName>
    </submittedName>
</protein>
<keyword evidence="7" id="KW-1185">Reference proteome</keyword>
<proteinExistence type="inferred from homology"/>
<dbReference type="PANTHER" id="PTHR46847">
    <property type="entry name" value="D-ALLOSE-BINDING PERIPLASMIC PROTEIN-RELATED"/>
    <property type="match status" value="1"/>
</dbReference>
<dbReference type="PROSITE" id="PS51257">
    <property type="entry name" value="PROKAR_LIPOPROTEIN"/>
    <property type="match status" value="1"/>
</dbReference>
<evidence type="ECO:0000256" key="2">
    <source>
        <dbReference type="ARBA" id="ARBA00007639"/>
    </source>
</evidence>
<comment type="subcellular location">
    <subcellularLocation>
        <location evidence="1">Cell envelope</location>
    </subcellularLocation>
</comment>
<evidence type="ECO:0000256" key="1">
    <source>
        <dbReference type="ARBA" id="ARBA00004196"/>
    </source>
</evidence>
<comment type="caution">
    <text evidence="6">The sequence shown here is derived from an EMBL/GenBank/DDBJ whole genome shotgun (WGS) entry which is preliminary data.</text>
</comment>
<evidence type="ECO:0000256" key="4">
    <source>
        <dbReference type="SAM" id="SignalP"/>
    </source>
</evidence>
<dbReference type="Proteomes" id="UP000309133">
    <property type="component" value="Unassembled WGS sequence"/>
</dbReference>
<organism evidence="6 7">
    <name type="scientific">Naasia lichenicola</name>
    <dbReference type="NCBI Taxonomy" id="2565933"/>
    <lineage>
        <taxon>Bacteria</taxon>
        <taxon>Bacillati</taxon>
        <taxon>Actinomycetota</taxon>
        <taxon>Actinomycetes</taxon>
        <taxon>Micrococcales</taxon>
        <taxon>Microbacteriaceae</taxon>
        <taxon>Naasia</taxon>
    </lineage>
</organism>
<accession>A0A4S4FMT7</accession>
<evidence type="ECO:0000313" key="7">
    <source>
        <dbReference type="Proteomes" id="UP000309133"/>
    </source>
</evidence>
<evidence type="ECO:0000259" key="5">
    <source>
        <dbReference type="Pfam" id="PF13407"/>
    </source>
</evidence>
<dbReference type="AlphaFoldDB" id="A0A4S4FMT7"/>
<feature type="signal peptide" evidence="4">
    <location>
        <begin position="1"/>
        <end position="21"/>
    </location>
</feature>
<dbReference type="RefSeq" id="WP_136426691.1">
    <property type="nucleotide sequence ID" value="NZ_SSSM01000003.1"/>
</dbReference>
<comment type="similarity">
    <text evidence="2">Belongs to the bacterial solute-binding protein 2 family.</text>
</comment>
<reference evidence="6 7" key="1">
    <citation type="submission" date="2019-04" db="EMBL/GenBank/DDBJ databases">
        <authorList>
            <person name="Jiang L."/>
        </authorList>
    </citation>
    <scope>NUCLEOTIDE SEQUENCE [LARGE SCALE GENOMIC DNA]</scope>
    <source>
        <strain evidence="6 7">YIM 131853</strain>
    </source>
</reference>
<evidence type="ECO:0000256" key="3">
    <source>
        <dbReference type="ARBA" id="ARBA00022729"/>
    </source>
</evidence>
<dbReference type="SUPFAM" id="SSF53822">
    <property type="entry name" value="Periplasmic binding protein-like I"/>
    <property type="match status" value="1"/>
</dbReference>
<dbReference type="GO" id="GO:0030313">
    <property type="term" value="C:cell envelope"/>
    <property type="evidence" value="ECO:0007669"/>
    <property type="project" value="UniProtKB-SubCell"/>
</dbReference>
<feature type="chain" id="PRO_5039260091" evidence="4">
    <location>
        <begin position="22"/>
        <end position="389"/>
    </location>
</feature>
<name>A0A4S4FMT7_9MICO</name>
<dbReference type="EMBL" id="SSSM01000003">
    <property type="protein sequence ID" value="THG31571.1"/>
    <property type="molecule type" value="Genomic_DNA"/>
</dbReference>
<feature type="domain" description="Periplasmic binding protein" evidence="5">
    <location>
        <begin position="88"/>
        <end position="349"/>
    </location>
</feature>
<dbReference type="InterPro" id="IPR025997">
    <property type="entry name" value="SBP_2_dom"/>
</dbReference>
<dbReference type="OrthoDB" id="3789223at2"/>
<dbReference type="GO" id="GO:0030246">
    <property type="term" value="F:carbohydrate binding"/>
    <property type="evidence" value="ECO:0007669"/>
    <property type="project" value="UniProtKB-ARBA"/>
</dbReference>
<keyword evidence="3 4" id="KW-0732">Signal</keyword>
<dbReference type="PANTHER" id="PTHR46847:SF1">
    <property type="entry name" value="D-ALLOSE-BINDING PERIPLASMIC PROTEIN-RELATED"/>
    <property type="match status" value="1"/>
</dbReference>
<dbReference type="Gene3D" id="3.40.50.2300">
    <property type="match status" value="2"/>
</dbReference>
<evidence type="ECO:0000313" key="6">
    <source>
        <dbReference type="EMBL" id="THG31571.1"/>
    </source>
</evidence>
<gene>
    <name evidence="6" type="ORF">E6C64_05710</name>
</gene>